<gene>
    <name evidence="3" type="ORF">PQO05_07805</name>
</gene>
<dbReference type="InterPro" id="IPR001296">
    <property type="entry name" value="Glyco_trans_1"/>
</dbReference>
<reference evidence="3 4" key="1">
    <citation type="submission" date="2023-02" db="EMBL/GenBank/DDBJ databases">
        <title>Genome sequence of Mucilaginibacter jinjuensis strain KACC 16571.</title>
        <authorList>
            <person name="Kim S."/>
            <person name="Heo J."/>
            <person name="Kwon S.-W."/>
        </authorList>
    </citation>
    <scope>NUCLEOTIDE SEQUENCE [LARGE SCALE GENOMIC DNA]</scope>
    <source>
        <strain evidence="3 4">KACC 16571</strain>
    </source>
</reference>
<dbReference type="SUPFAM" id="SSF53756">
    <property type="entry name" value="UDP-Glycosyltransferase/glycogen phosphorylase"/>
    <property type="match status" value="1"/>
</dbReference>
<dbReference type="Gene3D" id="3.40.50.2000">
    <property type="entry name" value="Glycogen Phosphorylase B"/>
    <property type="match status" value="1"/>
</dbReference>
<name>A0ABY7TC66_9SPHI</name>
<dbReference type="Pfam" id="PF00534">
    <property type="entry name" value="Glycos_transf_1"/>
    <property type="match status" value="1"/>
</dbReference>
<evidence type="ECO:0000256" key="1">
    <source>
        <dbReference type="ARBA" id="ARBA00022679"/>
    </source>
</evidence>
<sequence>MKLVLSHLTGNANVKNAAYGFAKRGILSEYHVSLAAFPDSLLYSMGSVRMLSEIRRRLHDPILESCTKMWPWFELGRIISLKAGIKSLTQPPKSLFNIHSVVKNFDAHVASQLTRSVKNGANAVYGYEDTVLFTFRRAEQLGMRKLYDLPIGYWRSSIRLLEGEKDRWPDWVSTLGGLNESEEKLERKEEEIALADKIFVASTFTAKTLKDYPGKLPSYEVIPYGFPQVSREREYSNSINGPLKILFVGSLSQRKGIADLFAAVDNIGKAVELTIVGSKKHEDCAPLNLALSKHRWISSMSHEGVLELMRKHDVLVFPSLFEGFGLVITEAMSQGTPVITTDRTIGLDFIKDGNNGWLIQAGSTRALQDGIEKLLDDRKSIAEVGFKAMETARQRPWSVYSESIAEAVSLI</sequence>
<evidence type="ECO:0000259" key="2">
    <source>
        <dbReference type="Pfam" id="PF00534"/>
    </source>
</evidence>
<feature type="domain" description="Glycosyl transferase family 1" evidence="2">
    <location>
        <begin position="233"/>
        <end position="381"/>
    </location>
</feature>
<keyword evidence="4" id="KW-1185">Reference proteome</keyword>
<organism evidence="3 4">
    <name type="scientific">Mucilaginibacter jinjuensis</name>
    <dbReference type="NCBI Taxonomy" id="1176721"/>
    <lineage>
        <taxon>Bacteria</taxon>
        <taxon>Pseudomonadati</taxon>
        <taxon>Bacteroidota</taxon>
        <taxon>Sphingobacteriia</taxon>
        <taxon>Sphingobacteriales</taxon>
        <taxon>Sphingobacteriaceae</taxon>
        <taxon>Mucilaginibacter</taxon>
    </lineage>
</organism>
<protein>
    <submittedName>
        <fullName evidence="3">Glycosyltransferase family 4 protein</fullName>
    </submittedName>
</protein>
<dbReference type="CDD" id="cd03801">
    <property type="entry name" value="GT4_PimA-like"/>
    <property type="match status" value="1"/>
</dbReference>
<dbReference type="RefSeq" id="WP_273632138.1">
    <property type="nucleotide sequence ID" value="NZ_CP117167.1"/>
</dbReference>
<dbReference type="PANTHER" id="PTHR46401">
    <property type="entry name" value="GLYCOSYLTRANSFERASE WBBK-RELATED"/>
    <property type="match status" value="1"/>
</dbReference>
<proteinExistence type="predicted"/>
<dbReference type="Proteomes" id="UP001216139">
    <property type="component" value="Chromosome"/>
</dbReference>
<dbReference type="PANTHER" id="PTHR46401:SF2">
    <property type="entry name" value="GLYCOSYLTRANSFERASE WBBK-RELATED"/>
    <property type="match status" value="1"/>
</dbReference>
<evidence type="ECO:0000313" key="4">
    <source>
        <dbReference type="Proteomes" id="UP001216139"/>
    </source>
</evidence>
<dbReference type="EMBL" id="CP117167">
    <property type="protein sequence ID" value="WCT13834.1"/>
    <property type="molecule type" value="Genomic_DNA"/>
</dbReference>
<keyword evidence="1" id="KW-0808">Transferase</keyword>
<evidence type="ECO:0000313" key="3">
    <source>
        <dbReference type="EMBL" id="WCT13834.1"/>
    </source>
</evidence>
<accession>A0ABY7TC66</accession>